<dbReference type="Proteomes" id="UP000031668">
    <property type="component" value="Unassembled WGS sequence"/>
</dbReference>
<sequence length="128" mass="14771">MLSAISKKPYWDYERFAGCVTSNLIRFQNFSDLDMFLSLSRRWLKKKLIENAQKISLHLAIPLSKVSPCSGERLVIATHLGYYRHKRLPLGIYVAPSLFQRHVDKIHGDSKHVSMLSIDIFITESSHL</sequence>
<dbReference type="SUPFAM" id="SSF56672">
    <property type="entry name" value="DNA/RNA polymerases"/>
    <property type="match status" value="1"/>
</dbReference>
<accession>A0A0C2MKU5</accession>
<comment type="caution">
    <text evidence="1">The sequence shown here is derived from an EMBL/GenBank/DDBJ whole genome shotgun (WGS) entry which is preliminary data.</text>
</comment>
<dbReference type="InterPro" id="IPR043502">
    <property type="entry name" value="DNA/RNA_pol_sf"/>
</dbReference>
<reference evidence="1 2" key="1">
    <citation type="journal article" date="2014" name="Genome Biol. Evol.">
        <title>The genome of the myxosporean Thelohanellus kitauei shows adaptations to nutrient acquisition within its fish host.</title>
        <authorList>
            <person name="Yang Y."/>
            <person name="Xiong J."/>
            <person name="Zhou Z."/>
            <person name="Huo F."/>
            <person name="Miao W."/>
            <person name="Ran C."/>
            <person name="Liu Y."/>
            <person name="Zhang J."/>
            <person name="Feng J."/>
            <person name="Wang M."/>
            <person name="Wang M."/>
            <person name="Wang L."/>
            <person name="Yao B."/>
        </authorList>
    </citation>
    <scope>NUCLEOTIDE SEQUENCE [LARGE SCALE GENOMIC DNA]</scope>
    <source>
        <strain evidence="1">Wuqing</strain>
    </source>
</reference>
<evidence type="ECO:0000313" key="2">
    <source>
        <dbReference type="Proteomes" id="UP000031668"/>
    </source>
</evidence>
<proteinExistence type="predicted"/>
<dbReference type="AlphaFoldDB" id="A0A0C2MKU5"/>
<gene>
    <name evidence="1" type="ORF">RF11_13680</name>
</gene>
<evidence type="ECO:0000313" key="1">
    <source>
        <dbReference type="EMBL" id="KII62226.1"/>
    </source>
</evidence>
<keyword evidence="2" id="KW-1185">Reference proteome</keyword>
<name>A0A0C2MKU5_THEKT</name>
<organism evidence="1 2">
    <name type="scientific">Thelohanellus kitauei</name>
    <name type="common">Myxosporean</name>
    <dbReference type="NCBI Taxonomy" id="669202"/>
    <lineage>
        <taxon>Eukaryota</taxon>
        <taxon>Metazoa</taxon>
        <taxon>Cnidaria</taxon>
        <taxon>Myxozoa</taxon>
        <taxon>Myxosporea</taxon>
        <taxon>Bivalvulida</taxon>
        <taxon>Platysporina</taxon>
        <taxon>Myxobolidae</taxon>
        <taxon>Thelohanellus</taxon>
    </lineage>
</organism>
<dbReference type="EMBL" id="JWZT01005052">
    <property type="protein sequence ID" value="KII62226.1"/>
    <property type="molecule type" value="Genomic_DNA"/>
</dbReference>
<protein>
    <submittedName>
        <fullName evidence="1">Uncharacterized protein</fullName>
    </submittedName>
</protein>